<dbReference type="GO" id="GO:0008721">
    <property type="term" value="F:D-serine ammonia-lyase activity"/>
    <property type="evidence" value="ECO:0007669"/>
    <property type="project" value="TreeGrafter"/>
</dbReference>
<dbReference type="OrthoDB" id="9788869at2"/>
<dbReference type="InterPro" id="IPR029066">
    <property type="entry name" value="PLP-binding_barrel"/>
</dbReference>
<dbReference type="Pfam" id="PF01168">
    <property type="entry name" value="Ala_racemase_N"/>
    <property type="match status" value="1"/>
</dbReference>
<protein>
    <submittedName>
        <fullName evidence="4">D-serine deaminase-like pyridoxal phosphate-dependent protein</fullName>
    </submittedName>
</protein>
<dbReference type="InterPro" id="IPR001608">
    <property type="entry name" value="Ala_racemase_N"/>
</dbReference>
<dbReference type="Gene3D" id="2.40.37.20">
    <property type="entry name" value="D-serine dehydratase-like domain"/>
    <property type="match status" value="1"/>
</dbReference>
<dbReference type="PANTHER" id="PTHR28004:SF2">
    <property type="entry name" value="D-SERINE DEHYDRATASE"/>
    <property type="match status" value="1"/>
</dbReference>
<dbReference type="RefSeq" id="WP_130544299.1">
    <property type="nucleotide sequence ID" value="NZ_CP042431.1"/>
</dbReference>
<accession>A0A4Q7MF92</accession>
<sequence length="372" mass="41016">MTQSSQQWFRINDADQIDSPALIIYPQRVQQNIDALIGMIDDIQRLRTHAKTHKTKEAAILQMQAGIRKFKCATIAEAELLAQAGAPDVLLAYQPIGPKQERFFNLIDKYPDTVFSCLIDNIETAKELSAHFLTNGKLLPVYIDLNIGQNRTGIVPEKALALYEAAVALPGIDLKGLHAYDGHIHHPVLEERKKIVDAAYARVEALVQLYSDKGYGAPIIVAGGTPGFPIHAKREKIECSPGTFIFWDNGYLNECPEQPFVPAAVLLTRVVSLPDETKICVDLGHKSVSAENDISKRVYFLNAPELKPVGQSEEHLVLEAGADHGYKVGDILYGIPHHVCPTVALYERGITVENSVVSGAWRIAARDRTIGI</sequence>
<keyword evidence="2" id="KW-0456">Lyase</keyword>
<evidence type="ECO:0000256" key="2">
    <source>
        <dbReference type="ARBA" id="ARBA00023239"/>
    </source>
</evidence>
<keyword evidence="5" id="KW-1185">Reference proteome</keyword>
<dbReference type="InterPro" id="IPR042208">
    <property type="entry name" value="D-ser_dehydrat-like_sf"/>
</dbReference>
<dbReference type="PANTHER" id="PTHR28004">
    <property type="entry name" value="ZGC:162816-RELATED"/>
    <property type="match status" value="1"/>
</dbReference>
<comment type="caution">
    <text evidence="4">The sequence shown here is derived from an EMBL/GenBank/DDBJ whole genome shotgun (WGS) entry which is preliminary data.</text>
</comment>
<proteinExistence type="inferred from homology"/>
<dbReference type="CDD" id="cd06821">
    <property type="entry name" value="PLPDE_III_D-TA"/>
    <property type="match status" value="1"/>
</dbReference>
<dbReference type="GO" id="GO:0036088">
    <property type="term" value="P:D-serine catabolic process"/>
    <property type="evidence" value="ECO:0007669"/>
    <property type="project" value="TreeGrafter"/>
</dbReference>
<evidence type="ECO:0000313" key="4">
    <source>
        <dbReference type="EMBL" id="RZS65059.1"/>
    </source>
</evidence>
<comment type="similarity">
    <text evidence="1">Belongs to the DSD1 family.</text>
</comment>
<evidence type="ECO:0000256" key="1">
    <source>
        <dbReference type="ARBA" id="ARBA00005323"/>
    </source>
</evidence>
<dbReference type="Pfam" id="PF14031">
    <property type="entry name" value="D-ser_dehydrat"/>
    <property type="match status" value="1"/>
</dbReference>
<dbReference type="InterPro" id="IPR051466">
    <property type="entry name" value="D-amino_acid_metab_enzyme"/>
</dbReference>
<reference evidence="4 5" key="1">
    <citation type="submission" date="2019-02" db="EMBL/GenBank/DDBJ databases">
        <title>Genomic Encyclopedia of Type Strains, Phase IV (KMG-IV): sequencing the most valuable type-strain genomes for metagenomic binning, comparative biology and taxonomic classification.</title>
        <authorList>
            <person name="Goeker M."/>
        </authorList>
    </citation>
    <scope>NUCLEOTIDE SEQUENCE [LARGE SCALE GENOMIC DNA]</scope>
    <source>
        <strain evidence="4 5">DSM 18116</strain>
    </source>
</reference>
<organism evidence="4 5">
    <name type="scientific">Pseudobacter ginsenosidimutans</name>
    <dbReference type="NCBI Taxonomy" id="661488"/>
    <lineage>
        <taxon>Bacteria</taxon>
        <taxon>Pseudomonadati</taxon>
        <taxon>Bacteroidota</taxon>
        <taxon>Chitinophagia</taxon>
        <taxon>Chitinophagales</taxon>
        <taxon>Chitinophagaceae</taxon>
        <taxon>Pseudobacter</taxon>
    </lineage>
</organism>
<dbReference type="Proteomes" id="UP000293874">
    <property type="component" value="Unassembled WGS sequence"/>
</dbReference>
<name>A0A4Q7MF92_9BACT</name>
<dbReference type="AlphaFoldDB" id="A0A4Q7MF92"/>
<dbReference type="SMART" id="SM01119">
    <property type="entry name" value="D-ser_dehydrat"/>
    <property type="match status" value="1"/>
</dbReference>
<gene>
    <name evidence="4" type="ORF">EV199_5813</name>
</gene>
<dbReference type="EMBL" id="SGXA01000006">
    <property type="protein sequence ID" value="RZS65059.1"/>
    <property type="molecule type" value="Genomic_DNA"/>
</dbReference>
<dbReference type="SUPFAM" id="SSF51419">
    <property type="entry name" value="PLP-binding barrel"/>
    <property type="match status" value="1"/>
</dbReference>
<evidence type="ECO:0000259" key="3">
    <source>
        <dbReference type="SMART" id="SM01119"/>
    </source>
</evidence>
<evidence type="ECO:0000313" key="5">
    <source>
        <dbReference type="Proteomes" id="UP000293874"/>
    </source>
</evidence>
<feature type="domain" description="D-serine dehydratase-like" evidence="3">
    <location>
        <begin position="263"/>
        <end position="353"/>
    </location>
</feature>
<dbReference type="InterPro" id="IPR026956">
    <property type="entry name" value="D-ser_dehydrat-like_dom"/>
</dbReference>
<dbReference type="Gene3D" id="3.20.20.10">
    <property type="entry name" value="Alanine racemase"/>
    <property type="match status" value="1"/>
</dbReference>